<dbReference type="EMBL" id="CACRTG010000015">
    <property type="protein sequence ID" value="VYT13454.1"/>
    <property type="molecule type" value="Genomic_DNA"/>
</dbReference>
<feature type="domain" description="LTD" evidence="3">
    <location>
        <begin position="29"/>
        <end position="171"/>
    </location>
</feature>
<dbReference type="InterPro" id="IPR001322">
    <property type="entry name" value="Lamin_tail_dom"/>
</dbReference>
<dbReference type="InterPro" id="IPR036415">
    <property type="entry name" value="Lamin_tail_dom_sf"/>
</dbReference>
<keyword evidence="2" id="KW-0812">Transmembrane</keyword>
<dbReference type="InterPro" id="IPR051918">
    <property type="entry name" value="STPP_CPPED1"/>
</dbReference>
<evidence type="ECO:0000256" key="2">
    <source>
        <dbReference type="SAM" id="Phobius"/>
    </source>
</evidence>
<organism evidence="4">
    <name type="scientific">[Clostridium] nexile</name>
    <dbReference type="NCBI Taxonomy" id="29361"/>
    <lineage>
        <taxon>Bacteria</taxon>
        <taxon>Bacillati</taxon>
        <taxon>Bacillota</taxon>
        <taxon>Clostridia</taxon>
        <taxon>Lachnospirales</taxon>
        <taxon>Lachnospiraceae</taxon>
        <taxon>Tyzzerella</taxon>
    </lineage>
</organism>
<dbReference type="PROSITE" id="PS51841">
    <property type="entry name" value="LTD"/>
    <property type="match status" value="1"/>
</dbReference>
<dbReference type="SUPFAM" id="SSF56300">
    <property type="entry name" value="Metallo-dependent phosphatases"/>
    <property type="match status" value="1"/>
</dbReference>
<dbReference type="Gene3D" id="3.60.21.10">
    <property type="match status" value="1"/>
</dbReference>
<keyword evidence="2" id="KW-0472">Membrane</keyword>
<sequence length="1371" mass="151889">MKKRSRQLAVLGIIGLLAVQGGSIETKAAKQLAPSSVKAPTLTITEILPDSSNVEGADAYEFVEICNNANKSINLKDYRLSYTYPDTGVQTVWWETAEDKILEPGETLIFWIKNGSNDGLTLSDFNSKFGVSLTEDQLIDISVGGMANSGKRGLCLTTNVGDMVDNVVYNDNNADNTTADKSITFQNQYVNDVFTTAMTSDEETPTPGTITDKEKAMYQASITAPVKQPAVTDYTETTFNNETDSLAFSVEAISEESTVKTVTLYMKDSNQSDYKSYNLTRRSAGENRFERILSNVDLLNKKSFSYYFEVSDGYSVITTEEKTVNNTDSEMSQGLNLKNGDVITDKQQIIANGSQLLIDGTDYSSKAQKSISGSGKIAFEATDTDVFFKNAVAVDGDVVGVFNEGTYSNVATYVYDINADKFDAEKKTITVEFHAGNKANVLEHNIENNDDFTLRNIRMILPNGKTLTPVSYEAKKGLGEVEHDNLDQVPKVNVNIPSQESNISMGDGASKYEILYANFQLEDSDFEAMRYLWDTTETTDGEHTVSNGDEQVSVTVDNTAPEITSNIEEGKQYHNGTIEVTSKDAISESVSTVVTLDGKTISVPYDFRALEMVAGEHTIQITARDQVGNSAQKEIHFTTPEESASLEENVSPENGMTVNRAPVLSVTPKDEAGDEMTVTFKKGEKYELGDTNIVQDSGVSAESGSIEKAFEENTGNGFPYDSFQIQLDEEANENTVITAQWSGESNNTKTFMYVYNTESEEWEKVDAKQTTEGDKMTLAGEVVLKNHIVDGKVRVIVQNGEGYTPPQNGDIPEIASYAMNETPDNVETHNQNDTPREDYDFTFAVESDTQYYNEDYDGNTDQSNDGQYQHQMNIHNWLLGNRQRMNIQYLFHDGDIIDDEPNIQEWEQADAAYKKLDVAKFPYGVLAGNHDVGHLNGDYSNYTQYFGENRYLSNPWYGGSYKNNRGHYDLISVDGIDFIMLYMGWGIGDEEIQWMNDVLAQYPERKAILNFHEYLLASGGLGEEPQRIYDEVVSKNENVCMVLSGHYHNAKTRIDTFTNADGSTRKVYNMLFDYQGLMEGGAGYIRLMHFDVEGQRMIVRTFTPSYGGSDFSNYGDYDAKPSETPNPGNEFSVENANLNDAESFEVPFSELGIVPKVKTLETDDFKVNVYKEDVIGSVNHVESGTTASYEWKDAQEGINGWYAEVTDENGGLSRTNVYYVNVQTDTEKPVLTVPEKTVLKEGDTFDEMGGVTAKDNVDGDITHKIIVTGKVNTSVAGTYELVYEVTDAAGNKAQVTREIIVETKSATDLNSQDTNKSEGSNNHVSTTPNADINSQSSVKTSDKSNIKTPLLFTVFSLVIGGVFATGIKRRK</sequence>
<proteinExistence type="predicted"/>
<dbReference type="InterPro" id="IPR029052">
    <property type="entry name" value="Metallo-depent_PP-like"/>
</dbReference>
<dbReference type="InterPro" id="IPR013783">
    <property type="entry name" value="Ig-like_fold"/>
</dbReference>
<protein>
    <submittedName>
        <fullName evidence="4">Calcineurin-like phosphoesterase</fullName>
    </submittedName>
</protein>
<accession>A0A6N2U4K5</accession>
<name>A0A6N2U4K5_9FIRM</name>
<dbReference type="PANTHER" id="PTHR43143">
    <property type="entry name" value="METALLOPHOSPHOESTERASE, CALCINEURIN SUPERFAMILY"/>
    <property type="match status" value="1"/>
</dbReference>
<dbReference type="Gene3D" id="2.60.40.10">
    <property type="entry name" value="Immunoglobulins"/>
    <property type="match status" value="1"/>
</dbReference>
<feature type="compositionally biased region" description="Polar residues" evidence="1">
    <location>
        <begin position="1306"/>
        <end position="1339"/>
    </location>
</feature>
<evidence type="ECO:0000313" key="4">
    <source>
        <dbReference type="EMBL" id="VYT13454.1"/>
    </source>
</evidence>
<evidence type="ECO:0000259" key="3">
    <source>
        <dbReference type="PROSITE" id="PS51841"/>
    </source>
</evidence>
<keyword evidence="2" id="KW-1133">Transmembrane helix</keyword>
<dbReference type="Pfam" id="PF00932">
    <property type="entry name" value="LTD"/>
    <property type="match status" value="1"/>
</dbReference>
<gene>
    <name evidence="4" type="ORF">CNLFYP112_01936</name>
</gene>
<dbReference type="PANTHER" id="PTHR43143:SF5">
    <property type="entry name" value="SECRETED PROTEIN"/>
    <property type="match status" value="1"/>
</dbReference>
<feature type="transmembrane region" description="Helical" evidence="2">
    <location>
        <begin position="1349"/>
        <end position="1367"/>
    </location>
</feature>
<evidence type="ECO:0000256" key="1">
    <source>
        <dbReference type="SAM" id="MobiDB-lite"/>
    </source>
</evidence>
<dbReference type="Pfam" id="PF16403">
    <property type="entry name" value="Bact_surface_Ig-like"/>
    <property type="match status" value="1"/>
</dbReference>
<dbReference type="SUPFAM" id="SSF74853">
    <property type="entry name" value="Lamin A/C globular tail domain"/>
    <property type="match status" value="1"/>
</dbReference>
<feature type="region of interest" description="Disordered" evidence="1">
    <location>
        <begin position="1306"/>
        <end position="1341"/>
    </location>
</feature>
<reference evidence="4" key="1">
    <citation type="submission" date="2019-11" db="EMBL/GenBank/DDBJ databases">
        <authorList>
            <person name="Feng L."/>
        </authorList>
    </citation>
    <scope>NUCLEOTIDE SEQUENCE</scope>
    <source>
        <strain evidence="4">CnexileLFYP112</strain>
    </source>
</reference>
<dbReference type="InterPro" id="IPR032179">
    <property type="entry name" value="Cry22Aa_Ig-like"/>
</dbReference>